<gene>
    <name evidence="4" type="primary">rsbV_7</name>
    <name evidence="4" type="ORF">Mco01_75100</name>
</gene>
<dbReference type="Pfam" id="PF01740">
    <property type="entry name" value="STAS"/>
    <property type="match status" value="1"/>
</dbReference>
<dbReference type="PROSITE" id="PS50801">
    <property type="entry name" value="STAS"/>
    <property type="match status" value="1"/>
</dbReference>
<evidence type="ECO:0000256" key="2">
    <source>
        <dbReference type="RuleBase" id="RU003749"/>
    </source>
</evidence>
<dbReference type="InterPro" id="IPR002645">
    <property type="entry name" value="STAS_dom"/>
</dbReference>
<evidence type="ECO:0000259" key="3">
    <source>
        <dbReference type="PROSITE" id="PS50801"/>
    </source>
</evidence>
<dbReference type="RefSeq" id="WP_239104203.1">
    <property type="nucleotide sequence ID" value="NZ_BAAAGP010000053.1"/>
</dbReference>
<dbReference type="SUPFAM" id="SSF52091">
    <property type="entry name" value="SpoIIaa-like"/>
    <property type="match status" value="1"/>
</dbReference>
<proteinExistence type="inferred from homology"/>
<sequence>MTAAVVLNSLPVPGDAAGQVLCVALTGALDFTNAERLGHDVEALLGPEHRGLVLDMSGVEFCDSTGIRVLLVVRKLVQEHGGGVALAGLNARLTRIFRVTGLIHAFTVTAGPQEAAEAVRTRSPSA</sequence>
<evidence type="ECO:0000313" key="5">
    <source>
        <dbReference type="Proteomes" id="UP000603904"/>
    </source>
</evidence>
<reference evidence="4 5" key="1">
    <citation type="submission" date="2021-01" db="EMBL/GenBank/DDBJ databases">
        <title>Whole genome shotgun sequence of Microbispora corallina NBRC 16416.</title>
        <authorList>
            <person name="Komaki H."/>
            <person name="Tamura T."/>
        </authorList>
    </citation>
    <scope>NUCLEOTIDE SEQUENCE [LARGE SCALE GENOMIC DNA]</scope>
    <source>
        <strain evidence="4 5">NBRC 16416</strain>
    </source>
</reference>
<evidence type="ECO:0000256" key="1">
    <source>
        <dbReference type="ARBA" id="ARBA00009013"/>
    </source>
</evidence>
<dbReference type="Proteomes" id="UP000603904">
    <property type="component" value="Unassembled WGS sequence"/>
</dbReference>
<name>A0ABQ4GBN3_9ACTN</name>
<dbReference type="InterPro" id="IPR003658">
    <property type="entry name" value="Anti-sigma_ant"/>
</dbReference>
<dbReference type="PANTHER" id="PTHR33495:SF2">
    <property type="entry name" value="ANTI-SIGMA FACTOR ANTAGONIST TM_1081-RELATED"/>
    <property type="match status" value="1"/>
</dbReference>
<accession>A0ABQ4GBN3</accession>
<organism evidence="4 5">
    <name type="scientific">Microbispora corallina</name>
    <dbReference type="NCBI Taxonomy" id="83302"/>
    <lineage>
        <taxon>Bacteria</taxon>
        <taxon>Bacillati</taxon>
        <taxon>Actinomycetota</taxon>
        <taxon>Actinomycetes</taxon>
        <taxon>Streptosporangiales</taxon>
        <taxon>Streptosporangiaceae</taxon>
        <taxon>Microbispora</taxon>
    </lineage>
</organism>
<dbReference type="NCBIfam" id="TIGR00377">
    <property type="entry name" value="ant_ant_sig"/>
    <property type="match status" value="1"/>
</dbReference>
<comment type="caution">
    <text evidence="4">The sequence shown here is derived from an EMBL/GenBank/DDBJ whole genome shotgun (WGS) entry which is preliminary data.</text>
</comment>
<dbReference type="PANTHER" id="PTHR33495">
    <property type="entry name" value="ANTI-SIGMA FACTOR ANTAGONIST TM_1081-RELATED-RELATED"/>
    <property type="match status" value="1"/>
</dbReference>
<dbReference type="CDD" id="cd07043">
    <property type="entry name" value="STAS_anti-anti-sigma_factors"/>
    <property type="match status" value="1"/>
</dbReference>
<evidence type="ECO:0000313" key="4">
    <source>
        <dbReference type="EMBL" id="GIH44510.1"/>
    </source>
</evidence>
<dbReference type="EMBL" id="BOOC01000061">
    <property type="protein sequence ID" value="GIH44510.1"/>
    <property type="molecule type" value="Genomic_DNA"/>
</dbReference>
<protein>
    <recommendedName>
        <fullName evidence="2">Anti-sigma factor antagonist</fullName>
    </recommendedName>
</protein>
<dbReference type="InterPro" id="IPR036513">
    <property type="entry name" value="STAS_dom_sf"/>
</dbReference>
<dbReference type="Gene3D" id="3.30.750.24">
    <property type="entry name" value="STAS domain"/>
    <property type="match status" value="1"/>
</dbReference>
<keyword evidence="5" id="KW-1185">Reference proteome</keyword>
<feature type="domain" description="STAS" evidence="3">
    <location>
        <begin position="20"/>
        <end position="119"/>
    </location>
</feature>
<comment type="similarity">
    <text evidence="1 2">Belongs to the anti-sigma-factor antagonist family.</text>
</comment>